<protein>
    <submittedName>
        <fullName evidence="1">Uncharacterized protein</fullName>
    </submittedName>
</protein>
<dbReference type="Gene3D" id="2.70.98.70">
    <property type="match status" value="1"/>
</dbReference>
<comment type="caution">
    <text evidence="1">The sequence shown here is derived from an EMBL/GenBank/DDBJ whole genome shotgun (WGS) entry which is preliminary data.</text>
</comment>
<accession>A0A1V5M9L6</accession>
<name>A0A1V5M9L6_UNCT6</name>
<sequence length="171" mass="19412">MLVSAVSRAYDHLHGQPILKRQFYYDGDRTWIICDRLESDSWYAFSQNFILPQGLARKRVQAGSNLWLGVTGGRGPRLMIAQADAHLCAHIQATGLPVRRQAKTAPQKLCFIKNETRTGYVTLLRILEKGEKIGQISLHMHKEAGHRMRVEAGYANRRVELLFGGRVTLKK</sequence>
<reference evidence="1" key="1">
    <citation type="submission" date="2017-02" db="EMBL/GenBank/DDBJ databases">
        <title>Delving into the versatile metabolic prowess of the omnipresent phylum Bacteroidetes.</title>
        <authorList>
            <person name="Nobu M.K."/>
            <person name="Mei R."/>
            <person name="Narihiro T."/>
            <person name="Kuroda K."/>
            <person name="Liu W.-T."/>
        </authorList>
    </citation>
    <scope>NUCLEOTIDE SEQUENCE</scope>
    <source>
        <strain evidence="1">ADurb.Bin417</strain>
    </source>
</reference>
<proteinExistence type="predicted"/>
<dbReference type="Proteomes" id="UP000485484">
    <property type="component" value="Unassembled WGS sequence"/>
</dbReference>
<gene>
    <name evidence="1" type="ORF">BWY73_01420</name>
</gene>
<dbReference type="EMBL" id="MWAK01000314">
    <property type="protein sequence ID" value="OPZ89907.1"/>
    <property type="molecule type" value="Genomic_DNA"/>
</dbReference>
<organism evidence="1">
    <name type="scientific">candidate division TA06 bacterium ADurb.Bin417</name>
    <dbReference type="NCBI Taxonomy" id="1852828"/>
    <lineage>
        <taxon>Bacteria</taxon>
        <taxon>Bacteria division TA06</taxon>
    </lineage>
</organism>
<dbReference type="AlphaFoldDB" id="A0A1V5M9L6"/>
<evidence type="ECO:0000313" key="1">
    <source>
        <dbReference type="EMBL" id="OPZ89907.1"/>
    </source>
</evidence>